<accession>A0A1J5EI66</accession>
<reference evidence="1 2" key="1">
    <citation type="journal article" date="2016" name="Environ. Microbiol.">
        <title>Genomic resolution of a cold subsurface aquifer community provides metabolic insights for novel microbes adapted to high CO concentrations.</title>
        <authorList>
            <person name="Probst A.J."/>
            <person name="Castelle C.J."/>
            <person name="Singh A."/>
            <person name="Brown C.T."/>
            <person name="Anantharaman K."/>
            <person name="Sharon I."/>
            <person name="Hug L.A."/>
            <person name="Burstein D."/>
            <person name="Emerson J.B."/>
            <person name="Thomas B.C."/>
            <person name="Banfield J.F."/>
        </authorList>
    </citation>
    <scope>NUCLEOTIDE SEQUENCE [LARGE SCALE GENOMIC DNA]</scope>
    <source>
        <strain evidence="1">CG2_30_40_21</strain>
    </source>
</reference>
<sequence length="69" mass="7976">MEGKLHKSGLLFTLISTFAEREEIKGKRKTPNLLVEGWGFLFLKKRGKTINPIFLAKADFLFYPFSIIE</sequence>
<name>A0A1J5EI66_9BACT</name>
<organism evidence="1 2">
    <name type="scientific">Candidatus Desantisbacteria bacterium CG2_30_40_21</name>
    <dbReference type="NCBI Taxonomy" id="1817895"/>
    <lineage>
        <taxon>Bacteria</taxon>
        <taxon>Candidatus Desantisiibacteriota</taxon>
    </lineage>
</organism>
<gene>
    <name evidence="1" type="ORF">AUJ95_00190</name>
</gene>
<protein>
    <submittedName>
        <fullName evidence="1">Uncharacterized protein</fullName>
    </submittedName>
</protein>
<dbReference type="Proteomes" id="UP000183085">
    <property type="component" value="Unassembled WGS sequence"/>
</dbReference>
<comment type="caution">
    <text evidence="1">The sequence shown here is derived from an EMBL/GenBank/DDBJ whole genome shotgun (WGS) entry which is preliminary data.</text>
</comment>
<evidence type="ECO:0000313" key="1">
    <source>
        <dbReference type="EMBL" id="OIP43663.1"/>
    </source>
</evidence>
<dbReference type="AlphaFoldDB" id="A0A1J5EI66"/>
<evidence type="ECO:0000313" key="2">
    <source>
        <dbReference type="Proteomes" id="UP000183085"/>
    </source>
</evidence>
<proteinExistence type="predicted"/>
<dbReference type="EMBL" id="MNYI01000007">
    <property type="protein sequence ID" value="OIP43663.1"/>
    <property type="molecule type" value="Genomic_DNA"/>
</dbReference>